<organism evidence="1">
    <name type="scientific">viral metagenome</name>
    <dbReference type="NCBI Taxonomy" id="1070528"/>
    <lineage>
        <taxon>unclassified sequences</taxon>
        <taxon>metagenomes</taxon>
        <taxon>organismal metagenomes</taxon>
    </lineage>
</organism>
<protein>
    <submittedName>
        <fullName evidence="1">Uncharacterized protein</fullName>
    </submittedName>
</protein>
<proteinExistence type="predicted"/>
<name>A0A6C0D997_9ZZZZ</name>
<dbReference type="EMBL" id="MN739560">
    <property type="protein sequence ID" value="QHT13087.1"/>
    <property type="molecule type" value="Genomic_DNA"/>
</dbReference>
<accession>A0A6C0D997</accession>
<evidence type="ECO:0000313" key="1">
    <source>
        <dbReference type="EMBL" id="QHT13087.1"/>
    </source>
</evidence>
<sequence>MSTLNETLPATFVNELSDQINKEFSELDENTKNKILLLHRPKRKMRQNIVMICIFYNYVSSNLLNVPF</sequence>
<dbReference type="AlphaFoldDB" id="A0A6C0D997"/>
<reference evidence="1" key="1">
    <citation type="journal article" date="2020" name="Nature">
        <title>Giant virus diversity and host interactions through global metagenomics.</title>
        <authorList>
            <person name="Schulz F."/>
            <person name="Roux S."/>
            <person name="Paez-Espino D."/>
            <person name="Jungbluth S."/>
            <person name="Walsh D.A."/>
            <person name="Denef V.J."/>
            <person name="McMahon K.D."/>
            <person name="Konstantinidis K.T."/>
            <person name="Eloe-Fadrosh E.A."/>
            <person name="Kyrpides N.C."/>
            <person name="Woyke T."/>
        </authorList>
    </citation>
    <scope>NUCLEOTIDE SEQUENCE</scope>
    <source>
        <strain evidence="1">GVMAG-M-3300023174-130</strain>
    </source>
</reference>